<comment type="caution">
    <text evidence="1">The sequence shown here is derived from an EMBL/GenBank/DDBJ whole genome shotgun (WGS) entry which is preliminary data.</text>
</comment>
<dbReference type="EMBL" id="JABXIY010000041">
    <property type="protein sequence ID" value="NVK98134.1"/>
    <property type="molecule type" value="Genomic_DNA"/>
</dbReference>
<accession>A0A850LJ64</accession>
<dbReference type="AlphaFoldDB" id="A0A850LJ64"/>
<proteinExistence type="predicted"/>
<dbReference type="SUPFAM" id="SSF54637">
    <property type="entry name" value="Thioesterase/thiol ester dehydrase-isomerase"/>
    <property type="match status" value="1"/>
</dbReference>
<dbReference type="RefSeq" id="WP_144084096.1">
    <property type="nucleotide sequence ID" value="NZ_JABXIY010000041.1"/>
</dbReference>
<reference evidence="1 2" key="1">
    <citation type="journal article" date="2020" name="Proc. Natl. Acad. Sci. U.S.A.">
        <title>Ecological drivers of bacterial community assembly in synthetic phycospheres.</title>
        <authorList>
            <person name="Fu H."/>
            <person name="Uchimiya M."/>
            <person name="Gore J."/>
            <person name="Moran M.A."/>
        </authorList>
    </citation>
    <scope>NUCLEOTIDE SEQUENCE [LARGE SCALE GENOMIC DNA]</scope>
    <source>
        <strain evidence="1">HF-Din03</strain>
    </source>
</reference>
<evidence type="ECO:0000313" key="1">
    <source>
        <dbReference type="EMBL" id="NVK98134.1"/>
    </source>
</evidence>
<sequence>MKTHNTPRPFEMDDFPDDMWSTRTKFRHGQCDPAGIVYTPNFFDVFNRAIEEWFDDALQIPYQDVIGRRRIGLGYVAASATFFTPFMMGDEAEAFVAVDKIGTKSYTLSVHLVKDQREAVRGTLTTVTTNLDAHQSTEIPDDILEALLTYAEAYKLDKD</sequence>
<protein>
    <submittedName>
        <fullName evidence="1">Thioesterase family protein</fullName>
    </submittedName>
</protein>
<evidence type="ECO:0000313" key="2">
    <source>
        <dbReference type="Proteomes" id="UP000565723"/>
    </source>
</evidence>
<dbReference type="Pfam" id="PF13279">
    <property type="entry name" value="4HBT_2"/>
    <property type="match status" value="1"/>
</dbReference>
<name>A0A850LJ64_9RHOB</name>
<gene>
    <name evidence="1" type="ORF">HW564_14495</name>
</gene>
<dbReference type="Gene3D" id="3.10.129.10">
    <property type="entry name" value="Hotdog Thioesterase"/>
    <property type="match status" value="1"/>
</dbReference>
<organism evidence="1 2">
    <name type="scientific">Ruegeria pomeroyi</name>
    <dbReference type="NCBI Taxonomy" id="89184"/>
    <lineage>
        <taxon>Bacteria</taxon>
        <taxon>Pseudomonadati</taxon>
        <taxon>Pseudomonadota</taxon>
        <taxon>Alphaproteobacteria</taxon>
        <taxon>Rhodobacterales</taxon>
        <taxon>Roseobacteraceae</taxon>
        <taxon>Ruegeria</taxon>
    </lineage>
</organism>
<dbReference type="CDD" id="cd00586">
    <property type="entry name" value="4HBT"/>
    <property type="match status" value="1"/>
</dbReference>
<dbReference type="Proteomes" id="UP000565723">
    <property type="component" value="Unassembled WGS sequence"/>
</dbReference>
<dbReference type="InterPro" id="IPR029069">
    <property type="entry name" value="HotDog_dom_sf"/>
</dbReference>